<keyword evidence="1" id="KW-0812">Transmembrane</keyword>
<evidence type="ECO:0000256" key="1">
    <source>
        <dbReference type="SAM" id="Phobius"/>
    </source>
</evidence>
<feature type="transmembrane region" description="Helical" evidence="1">
    <location>
        <begin position="31"/>
        <end position="53"/>
    </location>
</feature>
<keyword evidence="3" id="KW-1185">Reference proteome</keyword>
<dbReference type="Proteomes" id="UP001359559">
    <property type="component" value="Unassembled WGS sequence"/>
</dbReference>
<feature type="transmembrane region" description="Helical" evidence="1">
    <location>
        <begin position="248"/>
        <end position="273"/>
    </location>
</feature>
<keyword evidence="1" id="KW-0472">Membrane</keyword>
<dbReference type="PANTHER" id="PTHR33133:SF20">
    <property type="entry name" value="PROTEIN, PUTATIVE-RELATED"/>
    <property type="match status" value="1"/>
</dbReference>
<dbReference type="AlphaFoldDB" id="A0AAN9PNN7"/>
<evidence type="ECO:0008006" key="4">
    <source>
        <dbReference type="Google" id="ProtNLM"/>
    </source>
</evidence>
<gene>
    <name evidence="2" type="ORF">RJT34_15239</name>
</gene>
<reference evidence="2 3" key="1">
    <citation type="submission" date="2024-01" db="EMBL/GenBank/DDBJ databases">
        <title>The genomes of 5 underutilized Papilionoideae crops provide insights into root nodulation and disease resistance.</title>
        <authorList>
            <person name="Yuan L."/>
        </authorList>
    </citation>
    <scope>NUCLEOTIDE SEQUENCE [LARGE SCALE GENOMIC DNA]</scope>
    <source>
        <strain evidence="2">LY-2023</strain>
        <tissue evidence="2">Leaf</tissue>
    </source>
</reference>
<name>A0AAN9PNN7_CLITE</name>
<feature type="transmembrane region" description="Helical" evidence="1">
    <location>
        <begin position="181"/>
        <end position="198"/>
    </location>
</feature>
<accession>A0AAN9PNN7</accession>
<keyword evidence="1" id="KW-1133">Transmembrane helix</keyword>
<evidence type="ECO:0000313" key="3">
    <source>
        <dbReference type="Proteomes" id="UP001359559"/>
    </source>
</evidence>
<comment type="caution">
    <text evidence="2">The sequence shown here is derived from an EMBL/GenBank/DDBJ whole genome shotgun (WGS) entry which is preliminary data.</text>
</comment>
<feature type="transmembrane region" description="Helical" evidence="1">
    <location>
        <begin position="141"/>
        <end position="161"/>
    </location>
</feature>
<feature type="transmembrane region" description="Helical" evidence="1">
    <location>
        <begin position="219"/>
        <end position="236"/>
    </location>
</feature>
<organism evidence="2 3">
    <name type="scientific">Clitoria ternatea</name>
    <name type="common">Butterfly pea</name>
    <dbReference type="NCBI Taxonomy" id="43366"/>
    <lineage>
        <taxon>Eukaryota</taxon>
        <taxon>Viridiplantae</taxon>
        <taxon>Streptophyta</taxon>
        <taxon>Embryophyta</taxon>
        <taxon>Tracheophyta</taxon>
        <taxon>Spermatophyta</taxon>
        <taxon>Magnoliopsida</taxon>
        <taxon>eudicotyledons</taxon>
        <taxon>Gunneridae</taxon>
        <taxon>Pentapetalae</taxon>
        <taxon>rosids</taxon>
        <taxon>fabids</taxon>
        <taxon>Fabales</taxon>
        <taxon>Fabaceae</taxon>
        <taxon>Papilionoideae</taxon>
        <taxon>50 kb inversion clade</taxon>
        <taxon>NPAAA clade</taxon>
        <taxon>indigoferoid/millettioid clade</taxon>
        <taxon>Phaseoleae</taxon>
        <taxon>Clitoria</taxon>
    </lineage>
</organism>
<evidence type="ECO:0000313" key="2">
    <source>
        <dbReference type="EMBL" id="KAK7304157.1"/>
    </source>
</evidence>
<dbReference type="EMBL" id="JAYKXN010000003">
    <property type="protein sequence ID" value="KAK7304157.1"/>
    <property type="molecule type" value="Genomic_DNA"/>
</dbReference>
<protein>
    <recommendedName>
        <fullName evidence="4">Transmembrane protein</fullName>
    </recommendedName>
</protein>
<sequence length="299" mass="33568">MCESKDPALRCRVFPIKILCDTLRVISTNKLLFSSILCFTTLPLSYLSFTLTISTHTLRLRIYHLEALARVVSTRMEARHVWHESRDDAVSLLHTKALFSLLYFPLSLAAAVSSVHVTVSAVQGKPPAVCSALRHNWKRPAVTSVFVYVILLAFAPVPRVLSAPFVTAWVRVLVRVLGSGAEVYLMAVMSLALVVSVAEDRVGLDAIWAGSWLMKERRVCAWILSGFLVLVSWLMNWKVGVLMESENWVIGVFVCLYALVVPFSYVITTVFYCESRRLIEIKEQQSRDNQDCVSLSLSL</sequence>
<dbReference type="PANTHER" id="PTHR33133">
    <property type="entry name" value="OS08G0107100 PROTEIN-RELATED"/>
    <property type="match status" value="1"/>
</dbReference>
<proteinExistence type="predicted"/>